<evidence type="ECO:0000256" key="9">
    <source>
        <dbReference type="SAM" id="MobiDB-lite"/>
    </source>
</evidence>
<dbReference type="InterPro" id="IPR001789">
    <property type="entry name" value="Sig_transdc_resp-reg_receiver"/>
</dbReference>
<dbReference type="Pfam" id="PF00672">
    <property type="entry name" value="HAMP"/>
    <property type="match status" value="1"/>
</dbReference>
<feature type="transmembrane region" description="Helical" evidence="10">
    <location>
        <begin position="164"/>
        <end position="186"/>
    </location>
</feature>
<evidence type="ECO:0000313" key="14">
    <source>
        <dbReference type="EMBL" id="MDC8771341.1"/>
    </source>
</evidence>
<dbReference type="SUPFAM" id="SSF47226">
    <property type="entry name" value="Histidine-containing phosphotransfer domain, HPT domain"/>
    <property type="match status" value="1"/>
</dbReference>
<keyword evidence="15" id="KW-1185">Reference proteome</keyword>
<dbReference type="InterPro" id="IPR004358">
    <property type="entry name" value="Sig_transdc_His_kin-like_C"/>
</dbReference>
<dbReference type="GO" id="GO:0005524">
    <property type="term" value="F:ATP binding"/>
    <property type="evidence" value="ECO:0007669"/>
    <property type="project" value="UniProtKB-KW"/>
</dbReference>
<evidence type="ECO:0000313" key="15">
    <source>
        <dbReference type="Proteomes" id="UP001221189"/>
    </source>
</evidence>
<dbReference type="Pfam" id="PF02518">
    <property type="entry name" value="HATPase_c"/>
    <property type="match status" value="1"/>
</dbReference>
<sequence length="795" mass="86386">MTSPQTSTALNHAKQRSLVTRLERILAAALAAALAIALLLTSAQEAVMQRAAVIDGSQAWLNTLAVQAASPLVFDDEKAAGEILRAASIYPGLQSVYILRVNGSIIASHLASANMGLSNAELQLQRESRLFENSLILAAPVMLSDARVGTLVAKVDLARMWQSILHFALALVLTLGLSGAAALLLARRFLRRALTPITGLKQVMEEVSQREKFTVRAQVVANDEVGALSTVFNRMLDQIVKRDSQLEDSNSRLLALKDAAEQASTLKSAFLAMMSHELRTPLAGILGMLKLGLRGQMEPLARERVDLASKNAQALLQIVNDLLDVSKIEAGKLKLETVDFALRPLLDDAMQLLNERAGQKSIRLELHLDPQIPDYLQGDPTRLRQVLLNLVGNAIKFTERGGVTVAASLSSPERCDATGPGPAQVSIYFAVQDSGLGISEEAQGRLFQKFEQADMSTTRNFGGTGLGLSICKQLVELMGGRIGLQSSLGAGSTFYFEVPFALGQEPQQVVEQDLVPHAHALHVLVAEDAQTNQLIIKALLNDMGHTLTLVNNGEQALQALTQEAFDLILMDGRMPVMDGLEATGHIRAGRWRELVFPEPQIPIIALTANASEQDRARFLSSGMAGFLSKPIDERALHQVLADVIEARRIQGRPLRPRNVPPELPRDQPIDQSEQGPHIPASPSAPSSPATPVSKQEIRAQRVRELKGQMLSAFKEQWPLRLQEIEAAMTQADWPAAATTVHGIKGCLAFIEPQGRSYDLSDELERFADMRQGEQFAAGLEQLKLALDQTLSQPSS</sequence>
<comment type="subcellular location">
    <subcellularLocation>
        <location evidence="2">Membrane</location>
    </subcellularLocation>
</comment>
<feature type="modified residue" description="4-aspartylphosphate" evidence="8">
    <location>
        <position position="571"/>
    </location>
</feature>
<comment type="catalytic activity">
    <reaction evidence="1">
        <text>ATP + protein L-histidine = ADP + protein N-phospho-L-histidine.</text>
        <dbReference type="EC" id="2.7.13.3"/>
    </reaction>
</comment>
<dbReference type="PANTHER" id="PTHR45339:SF3">
    <property type="entry name" value="HISTIDINE KINASE"/>
    <property type="match status" value="1"/>
</dbReference>
<feature type="domain" description="Histidine kinase" evidence="11">
    <location>
        <begin position="273"/>
        <end position="502"/>
    </location>
</feature>
<feature type="domain" description="Response regulatory" evidence="12">
    <location>
        <begin position="522"/>
        <end position="644"/>
    </location>
</feature>
<dbReference type="RefSeq" id="WP_273599643.1">
    <property type="nucleotide sequence ID" value="NZ_JAQQXT010000003.1"/>
</dbReference>
<evidence type="ECO:0000259" key="12">
    <source>
        <dbReference type="PROSITE" id="PS50110"/>
    </source>
</evidence>
<dbReference type="Gene3D" id="3.30.565.10">
    <property type="entry name" value="Histidine kinase-like ATPase, C-terminal domain"/>
    <property type="match status" value="1"/>
</dbReference>
<dbReference type="PRINTS" id="PR00344">
    <property type="entry name" value="BCTRLSENSOR"/>
</dbReference>
<dbReference type="Gene3D" id="3.40.50.2300">
    <property type="match status" value="1"/>
</dbReference>
<dbReference type="PROSITE" id="PS50110">
    <property type="entry name" value="RESPONSE_REGULATORY"/>
    <property type="match status" value="1"/>
</dbReference>
<dbReference type="PANTHER" id="PTHR45339">
    <property type="entry name" value="HYBRID SIGNAL TRANSDUCTION HISTIDINE KINASE J"/>
    <property type="match status" value="1"/>
</dbReference>
<evidence type="ECO:0000256" key="6">
    <source>
        <dbReference type="ARBA" id="ARBA00022777"/>
    </source>
</evidence>
<dbReference type="InterPro" id="IPR005467">
    <property type="entry name" value="His_kinase_dom"/>
</dbReference>
<feature type="compositionally biased region" description="Low complexity" evidence="9">
    <location>
        <begin position="680"/>
        <end position="689"/>
    </location>
</feature>
<evidence type="ECO:0000256" key="10">
    <source>
        <dbReference type="SAM" id="Phobius"/>
    </source>
</evidence>
<protein>
    <recommendedName>
        <fullName evidence="3">histidine kinase</fullName>
        <ecNumber evidence="3">2.7.13.3</ecNumber>
    </recommendedName>
</protein>
<dbReference type="SUPFAM" id="SSF52172">
    <property type="entry name" value="CheY-like"/>
    <property type="match status" value="1"/>
</dbReference>
<evidence type="ECO:0000259" key="11">
    <source>
        <dbReference type="PROSITE" id="PS50109"/>
    </source>
</evidence>
<keyword evidence="14" id="KW-0067">ATP-binding</keyword>
<dbReference type="InterPro" id="IPR036097">
    <property type="entry name" value="HisK_dim/P_sf"/>
</dbReference>
<keyword evidence="10" id="KW-0812">Transmembrane</keyword>
<dbReference type="Gene3D" id="6.10.340.10">
    <property type="match status" value="1"/>
</dbReference>
<dbReference type="SMART" id="SM00388">
    <property type="entry name" value="HisKA"/>
    <property type="match status" value="1"/>
</dbReference>
<keyword evidence="6" id="KW-0418">Kinase</keyword>
<dbReference type="EC" id="2.7.13.3" evidence="3"/>
<dbReference type="InterPro" id="IPR036890">
    <property type="entry name" value="HATPase_C_sf"/>
</dbReference>
<evidence type="ECO:0000256" key="4">
    <source>
        <dbReference type="ARBA" id="ARBA00022553"/>
    </source>
</evidence>
<dbReference type="InterPro" id="IPR008207">
    <property type="entry name" value="Sig_transdc_His_kin_Hpt_dom"/>
</dbReference>
<dbReference type="InterPro" id="IPR011006">
    <property type="entry name" value="CheY-like_superfamily"/>
</dbReference>
<keyword evidence="7" id="KW-0902">Two-component regulatory system</keyword>
<dbReference type="Pfam" id="PF00072">
    <property type="entry name" value="Response_reg"/>
    <property type="match status" value="1"/>
</dbReference>
<feature type="domain" description="HAMP" evidence="13">
    <location>
        <begin position="191"/>
        <end position="244"/>
    </location>
</feature>
<evidence type="ECO:0000256" key="8">
    <source>
        <dbReference type="PROSITE-ProRule" id="PRU00169"/>
    </source>
</evidence>
<reference evidence="14 15" key="1">
    <citation type="submission" date="2022-10" db="EMBL/GenBank/DDBJ databases">
        <title>Paucibacter sp. hw1 Genome sequencing.</title>
        <authorList>
            <person name="Park S."/>
        </authorList>
    </citation>
    <scope>NUCLEOTIDE SEQUENCE [LARGE SCALE GENOMIC DNA]</scope>
    <source>
        <strain evidence="15">hw1</strain>
    </source>
</reference>
<keyword evidence="4 8" id="KW-0597">Phosphoprotein</keyword>
<keyword evidence="14" id="KW-0547">Nucleotide-binding</keyword>
<keyword evidence="10" id="KW-1133">Transmembrane helix</keyword>
<proteinExistence type="predicted"/>
<dbReference type="Pfam" id="PF00512">
    <property type="entry name" value="HisKA"/>
    <property type="match status" value="1"/>
</dbReference>
<dbReference type="SMART" id="SM00387">
    <property type="entry name" value="HATPase_c"/>
    <property type="match status" value="1"/>
</dbReference>
<evidence type="ECO:0000259" key="13">
    <source>
        <dbReference type="PROSITE" id="PS50885"/>
    </source>
</evidence>
<dbReference type="CDD" id="cd16922">
    <property type="entry name" value="HATPase_EvgS-ArcB-TorS-like"/>
    <property type="match status" value="1"/>
</dbReference>
<dbReference type="SMART" id="SM00448">
    <property type="entry name" value="REC"/>
    <property type="match status" value="1"/>
</dbReference>
<dbReference type="SUPFAM" id="SSF55874">
    <property type="entry name" value="ATPase domain of HSP90 chaperone/DNA topoisomerase II/histidine kinase"/>
    <property type="match status" value="1"/>
</dbReference>
<dbReference type="Gene3D" id="1.10.287.130">
    <property type="match status" value="1"/>
</dbReference>
<evidence type="ECO:0000256" key="3">
    <source>
        <dbReference type="ARBA" id="ARBA00012438"/>
    </source>
</evidence>
<dbReference type="Pfam" id="PF01627">
    <property type="entry name" value="Hpt"/>
    <property type="match status" value="1"/>
</dbReference>
<evidence type="ECO:0000256" key="2">
    <source>
        <dbReference type="ARBA" id="ARBA00004370"/>
    </source>
</evidence>
<dbReference type="InterPro" id="IPR036641">
    <property type="entry name" value="HPT_dom_sf"/>
</dbReference>
<dbReference type="InterPro" id="IPR003660">
    <property type="entry name" value="HAMP_dom"/>
</dbReference>
<comment type="caution">
    <text evidence="14">The sequence shown here is derived from an EMBL/GenBank/DDBJ whole genome shotgun (WGS) entry which is preliminary data.</text>
</comment>
<gene>
    <name evidence="14" type="ORF">PRZ03_07135</name>
</gene>
<evidence type="ECO:0000256" key="7">
    <source>
        <dbReference type="ARBA" id="ARBA00023012"/>
    </source>
</evidence>
<evidence type="ECO:0000256" key="1">
    <source>
        <dbReference type="ARBA" id="ARBA00000085"/>
    </source>
</evidence>
<keyword evidence="10" id="KW-0472">Membrane</keyword>
<dbReference type="Pfam" id="PF17152">
    <property type="entry name" value="CHASE8"/>
    <property type="match status" value="1"/>
</dbReference>
<dbReference type="SUPFAM" id="SSF158472">
    <property type="entry name" value="HAMP domain-like"/>
    <property type="match status" value="1"/>
</dbReference>
<dbReference type="EMBL" id="JAQQXT010000003">
    <property type="protein sequence ID" value="MDC8771341.1"/>
    <property type="molecule type" value="Genomic_DNA"/>
</dbReference>
<dbReference type="InterPro" id="IPR033417">
    <property type="entry name" value="CHASE8"/>
</dbReference>
<dbReference type="Proteomes" id="UP001221189">
    <property type="component" value="Unassembled WGS sequence"/>
</dbReference>
<name>A0ABT5KBN2_9BURK</name>
<feature type="region of interest" description="Disordered" evidence="9">
    <location>
        <begin position="652"/>
        <end position="696"/>
    </location>
</feature>
<dbReference type="SMART" id="SM00304">
    <property type="entry name" value="HAMP"/>
    <property type="match status" value="1"/>
</dbReference>
<dbReference type="Gene3D" id="1.20.120.160">
    <property type="entry name" value="HPT domain"/>
    <property type="match status" value="1"/>
</dbReference>
<evidence type="ECO:0000256" key="5">
    <source>
        <dbReference type="ARBA" id="ARBA00022679"/>
    </source>
</evidence>
<dbReference type="CDD" id="cd17546">
    <property type="entry name" value="REC_hyHK_CKI1_RcsC-like"/>
    <property type="match status" value="1"/>
</dbReference>
<dbReference type="PROSITE" id="PS50885">
    <property type="entry name" value="HAMP"/>
    <property type="match status" value="1"/>
</dbReference>
<dbReference type="CDD" id="cd00082">
    <property type="entry name" value="HisKA"/>
    <property type="match status" value="1"/>
</dbReference>
<dbReference type="CDD" id="cd06225">
    <property type="entry name" value="HAMP"/>
    <property type="match status" value="1"/>
</dbReference>
<dbReference type="SUPFAM" id="SSF47384">
    <property type="entry name" value="Homodimeric domain of signal transducing histidine kinase"/>
    <property type="match status" value="1"/>
</dbReference>
<accession>A0ABT5KBN2</accession>
<dbReference type="PROSITE" id="PS50109">
    <property type="entry name" value="HIS_KIN"/>
    <property type="match status" value="1"/>
</dbReference>
<dbReference type="InterPro" id="IPR003594">
    <property type="entry name" value="HATPase_dom"/>
</dbReference>
<dbReference type="InterPro" id="IPR003661">
    <property type="entry name" value="HisK_dim/P_dom"/>
</dbReference>
<organism evidence="14 15">
    <name type="scientific">Roseateles albus</name>
    <dbReference type="NCBI Taxonomy" id="2987525"/>
    <lineage>
        <taxon>Bacteria</taxon>
        <taxon>Pseudomonadati</taxon>
        <taxon>Pseudomonadota</taxon>
        <taxon>Betaproteobacteria</taxon>
        <taxon>Burkholderiales</taxon>
        <taxon>Sphaerotilaceae</taxon>
        <taxon>Roseateles</taxon>
    </lineage>
</organism>
<keyword evidence="5" id="KW-0808">Transferase</keyword>